<feature type="region of interest" description="Disordered" evidence="1">
    <location>
        <begin position="1"/>
        <end position="27"/>
    </location>
</feature>
<keyword evidence="3" id="KW-1185">Reference proteome</keyword>
<sequence length="147" mass="16700">MAGRGAAPKETHQRSRDTARRIDSKAIKIPDKPFDGDVPDLPDFDWAPATLRWWETWTHSPQAHMFTATDWMFLIETAFIANAFFSGNLAVASELRLRVAKFGATPEDRARLRLQFTPPDEDDEPRALASVRPLNGRQAHLMNLEDE</sequence>
<evidence type="ECO:0008006" key="4">
    <source>
        <dbReference type="Google" id="ProtNLM"/>
    </source>
</evidence>
<evidence type="ECO:0000313" key="2">
    <source>
        <dbReference type="EMBL" id="GAA2665300.1"/>
    </source>
</evidence>
<evidence type="ECO:0000256" key="1">
    <source>
        <dbReference type="SAM" id="MobiDB-lite"/>
    </source>
</evidence>
<comment type="caution">
    <text evidence="2">The sequence shown here is derived from an EMBL/GenBank/DDBJ whole genome shotgun (WGS) entry which is preliminary data.</text>
</comment>
<dbReference type="InterPro" id="IPR057972">
    <property type="entry name" value="Terminase_7"/>
</dbReference>
<organism evidence="2 3">
    <name type="scientific">Nonomuraea recticatena</name>
    <dbReference type="NCBI Taxonomy" id="46178"/>
    <lineage>
        <taxon>Bacteria</taxon>
        <taxon>Bacillati</taxon>
        <taxon>Actinomycetota</taxon>
        <taxon>Actinomycetes</taxon>
        <taxon>Streptosporangiales</taxon>
        <taxon>Streptosporangiaceae</taxon>
        <taxon>Nonomuraea</taxon>
    </lineage>
</organism>
<protein>
    <recommendedName>
        <fullName evidence="4">Terminase small subunit</fullName>
    </recommendedName>
</protein>
<reference evidence="3" key="1">
    <citation type="journal article" date="2019" name="Int. J. Syst. Evol. Microbiol.">
        <title>The Global Catalogue of Microorganisms (GCM) 10K type strain sequencing project: providing services to taxonomists for standard genome sequencing and annotation.</title>
        <authorList>
            <consortium name="The Broad Institute Genomics Platform"/>
            <consortium name="The Broad Institute Genome Sequencing Center for Infectious Disease"/>
            <person name="Wu L."/>
            <person name="Ma J."/>
        </authorList>
    </citation>
    <scope>NUCLEOTIDE SEQUENCE [LARGE SCALE GENOMIC DNA]</scope>
    <source>
        <strain evidence="3">JCM 6835</strain>
    </source>
</reference>
<gene>
    <name evidence="2" type="ORF">GCM10010412_041490</name>
</gene>
<dbReference type="EMBL" id="BAAATE010000010">
    <property type="protein sequence ID" value="GAA2665300.1"/>
    <property type="molecule type" value="Genomic_DNA"/>
</dbReference>
<dbReference type="RefSeq" id="WP_346148677.1">
    <property type="nucleotide sequence ID" value="NZ_BAAATE010000010.1"/>
</dbReference>
<name>A0ABP6EDS4_9ACTN</name>
<dbReference type="Pfam" id="PF25673">
    <property type="entry name" value="Terminase_7"/>
    <property type="match status" value="1"/>
</dbReference>
<evidence type="ECO:0000313" key="3">
    <source>
        <dbReference type="Proteomes" id="UP001501666"/>
    </source>
</evidence>
<accession>A0ABP6EDS4</accession>
<dbReference type="Proteomes" id="UP001501666">
    <property type="component" value="Unassembled WGS sequence"/>
</dbReference>
<proteinExistence type="predicted"/>
<feature type="compositionally biased region" description="Basic and acidic residues" evidence="1">
    <location>
        <begin position="7"/>
        <end position="27"/>
    </location>
</feature>